<reference evidence="3 4" key="1">
    <citation type="submission" date="2016-10" db="EMBL/GenBank/DDBJ databases">
        <title>Rodentibacter gen. nov. and new species.</title>
        <authorList>
            <person name="Christensen H."/>
        </authorList>
    </citation>
    <scope>NUCLEOTIDE SEQUENCE [LARGE SCALE GENOMIC DNA]</scope>
    <source>
        <strain evidence="4">ppn416</strain>
    </source>
</reference>
<keyword evidence="2" id="KW-0812">Transmembrane</keyword>
<comment type="caution">
    <text evidence="3">The sequence shown here is derived from an EMBL/GenBank/DDBJ whole genome shotgun (WGS) entry which is preliminary data.</text>
</comment>
<dbReference type="AlphaFoldDB" id="A0A1V3J5D3"/>
<keyword evidence="2" id="KW-1133">Transmembrane helix</keyword>
<organism evidence="3 4">
    <name type="scientific">Rodentibacter genomosp. 1</name>
    <dbReference type="NCBI Taxonomy" id="1908264"/>
    <lineage>
        <taxon>Bacteria</taxon>
        <taxon>Pseudomonadati</taxon>
        <taxon>Pseudomonadota</taxon>
        <taxon>Gammaproteobacteria</taxon>
        <taxon>Pasteurellales</taxon>
        <taxon>Pasteurellaceae</taxon>
        <taxon>Rodentibacter</taxon>
    </lineage>
</organism>
<keyword evidence="4" id="KW-1185">Reference proteome</keyword>
<sequence>MIDDKVFIGIGTTLIISLVGWVWKSVNDKVANNEKAIRELEKSVERDYQRKEMAEVKDKHMESILKEVRDQLKEINHKLDRKADK</sequence>
<dbReference type="RefSeq" id="WP_077542319.1">
    <property type="nucleotide sequence ID" value="NZ_MLHN01000010.1"/>
</dbReference>
<gene>
    <name evidence="3" type="ORF">BKK54_06440</name>
</gene>
<evidence type="ECO:0000256" key="2">
    <source>
        <dbReference type="SAM" id="Phobius"/>
    </source>
</evidence>
<evidence type="ECO:0000313" key="4">
    <source>
        <dbReference type="Proteomes" id="UP000188481"/>
    </source>
</evidence>
<dbReference type="STRING" id="1908264.BKK54_06440"/>
<proteinExistence type="predicted"/>
<evidence type="ECO:0000256" key="1">
    <source>
        <dbReference type="SAM" id="Coils"/>
    </source>
</evidence>
<name>A0A1V3J5D3_9PAST</name>
<dbReference type="Proteomes" id="UP000188481">
    <property type="component" value="Unassembled WGS sequence"/>
</dbReference>
<dbReference type="EMBL" id="MLHN01000010">
    <property type="protein sequence ID" value="OOF50281.1"/>
    <property type="molecule type" value="Genomic_DNA"/>
</dbReference>
<keyword evidence="2" id="KW-0472">Membrane</keyword>
<feature type="coiled-coil region" evidence="1">
    <location>
        <begin position="37"/>
        <end position="85"/>
    </location>
</feature>
<evidence type="ECO:0000313" key="3">
    <source>
        <dbReference type="EMBL" id="OOF50281.1"/>
    </source>
</evidence>
<accession>A0A1V3J5D3</accession>
<keyword evidence="1" id="KW-0175">Coiled coil</keyword>
<protein>
    <submittedName>
        <fullName evidence="3">Uncharacterized protein</fullName>
    </submittedName>
</protein>
<feature type="transmembrane region" description="Helical" evidence="2">
    <location>
        <begin position="6"/>
        <end position="23"/>
    </location>
</feature>